<dbReference type="Gene3D" id="1.20.1440.90">
    <property type="entry name" value="Phosphoenolpyruvate/pyruvate domain"/>
    <property type="match status" value="1"/>
</dbReference>
<dbReference type="InterPro" id="IPR015813">
    <property type="entry name" value="Pyrv/PenolPyrv_kinase-like_dom"/>
</dbReference>
<accession>A0A9K3IZP7</accession>
<reference evidence="1" key="2">
    <citation type="submission" date="2020-06" db="EMBL/GenBank/DDBJ databases">
        <title>Helianthus annuus Genome sequencing and assembly Release 2.</title>
        <authorList>
            <person name="Gouzy J."/>
            <person name="Langlade N."/>
            <person name="Munos S."/>
        </authorList>
    </citation>
    <scope>NUCLEOTIDE SEQUENCE</scope>
    <source>
        <tissue evidence="1">Leaves</tissue>
    </source>
</reference>
<reference evidence="1" key="1">
    <citation type="journal article" date="2017" name="Nature">
        <title>The sunflower genome provides insights into oil metabolism, flowering and Asterid evolution.</title>
        <authorList>
            <person name="Badouin H."/>
            <person name="Gouzy J."/>
            <person name="Grassa C.J."/>
            <person name="Murat F."/>
            <person name="Staton S.E."/>
            <person name="Cottret L."/>
            <person name="Lelandais-Briere C."/>
            <person name="Owens G.L."/>
            <person name="Carrere S."/>
            <person name="Mayjonade B."/>
            <person name="Legrand L."/>
            <person name="Gill N."/>
            <person name="Kane N.C."/>
            <person name="Bowers J.E."/>
            <person name="Hubner S."/>
            <person name="Bellec A."/>
            <person name="Berard A."/>
            <person name="Berges H."/>
            <person name="Blanchet N."/>
            <person name="Boniface M.C."/>
            <person name="Brunel D."/>
            <person name="Catrice O."/>
            <person name="Chaidir N."/>
            <person name="Claudel C."/>
            <person name="Donnadieu C."/>
            <person name="Faraut T."/>
            <person name="Fievet G."/>
            <person name="Helmstetter N."/>
            <person name="King M."/>
            <person name="Knapp S.J."/>
            <person name="Lai Z."/>
            <person name="Le Paslier M.C."/>
            <person name="Lippi Y."/>
            <person name="Lorenzon L."/>
            <person name="Mandel J.R."/>
            <person name="Marage G."/>
            <person name="Marchand G."/>
            <person name="Marquand E."/>
            <person name="Bret-Mestries E."/>
            <person name="Morien E."/>
            <person name="Nambeesan S."/>
            <person name="Nguyen T."/>
            <person name="Pegot-Espagnet P."/>
            <person name="Pouilly N."/>
            <person name="Raftis F."/>
            <person name="Sallet E."/>
            <person name="Schiex T."/>
            <person name="Thomas J."/>
            <person name="Vandecasteele C."/>
            <person name="Vares D."/>
            <person name="Vear F."/>
            <person name="Vautrin S."/>
            <person name="Crespi M."/>
            <person name="Mangin B."/>
            <person name="Burke J.M."/>
            <person name="Salse J."/>
            <person name="Munos S."/>
            <person name="Vincourt P."/>
            <person name="Rieseberg L.H."/>
            <person name="Langlade N.B."/>
        </authorList>
    </citation>
    <scope>NUCLEOTIDE SEQUENCE</scope>
    <source>
        <tissue evidence="1">Leaves</tissue>
    </source>
</reference>
<dbReference type="PANTHER" id="PTHR30523">
    <property type="entry name" value="PHOSPHOENOLPYRUVATE CARBOXYLASE"/>
    <property type="match status" value="1"/>
</dbReference>
<keyword evidence="1" id="KW-0418">Kinase</keyword>
<organism evidence="1 2">
    <name type="scientific">Helianthus annuus</name>
    <name type="common">Common sunflower</name>
    <dbReference type="NCBI Taxonomy" id="4232"/>
    <lineage>
        <taxon>Eukaryota</taxon>
        <taxon>Viridiplantae</taxon>
        <taxon>Streptophyta</taxon>
        <taxon>Embryophyta</taxon>
        <taxon>Tracheophyta</taxon>
        <taxon>Spermatophyta</taxon>
        <taxon>Magnoliopsida</taxon>
        <taxon>eudicotyledons</taxon>
        <taxon>Gunneridae</taxon>
        <taxon>Pentapetalae</taxon>
        <taxon>asterids</taxon>
        <taxon>campanulids</taxon>
        <taxon>Asterales</taxon>
        <taxon>Asteraceae</taxon>
        <taxon>Asteroideae</taxon>
        <taxon>Heliantheae alliance</taxon>
        <taxon>Heliantheae</taxon>
        <taxon>Helianthus</taxon>
    </lineage>
</organism>
<dbReference type="EC" id="4.1.1.31" evidence="1"/>
<sequence length="73" mass="8800">MRCCTDELRVRAEELFRTATRDVKHYVEFWKQVPPTEPYRVILGDVRDKLYKTRERARHLLAHDISDVPEETN</sequence>
<name>A0A9K3IZP7_HELAN</name>
<dbReference type="GO" id="GO:0016301">
    <property type="term" value="F:kinase activity"/>
    <property type="evidence" value="ECO:0007669"/>
    <property type="project" value="UniProtKB-KW"/>
</dbReference>
<dbReference type="Gramene" id="mRNA:HanXRQr2_Chr05g0212871">
    <property type="protein sequence ID" value="mRNA:HanXRQr2_Chr05g0212871"/>
    <property type="gene ID" value="HanXRQr2_Chr05g0212871"/>
</dbReference>
<dbReference type="GO" id="GO:0008964">
    <property type="term" value="F:phosphoenolpyruvate carboxylase activity"/>
    <property type="evidence" value="ECO:0007669"/>
    <property type="project" value="UniProtKB-EC"/>
</dbReference>
<dbReference type="SUPFAM" id="SSF51621">
    <property type="entry name" value="Phosphoenolpyruvate/pyruvate domain"/>
    <property type="match status" value="1"/>
</dbReference>
<protein>
    <submittedName>
        <fullName evidence="1">Pyruvate/Phosphoenolpyruvate kinase-like domain superfamily</fullName>
        <ecNumber evidence="1">4.1.1.31</ecNumber>
    </submittedName>
</protein>
<dbReference type="InterPro" id="IPR021135">
    <property type="entry name" value="PEP_COase"/>
</dbReference>
<dbReference type="Pfam" id="PF00311">
    <property type="entry name" value="PEPcase"/>
    <property type="match status" value="1"/>
</dbReference>
<dbReference type="PANTHER" id="PTHR30523:SF33">
    <property type="entry name" value="PHOSPHOENOLPYRUVATE CARBOXYLASE 3"/>
    <property type="match status" value="1"/>
</dbReference>
<dbReference type="GO" id="GO:0006099">
    <property type="term" value="P:tricarboxylic acid cycle"/>
    <property type="evidence" value="ECO:0007669"/>
    <property type="project" value="InterPro"/>
</dbReference>
<gene>
    <name evidence="1" type="ORF">HanXRQr2_Chr05g0212871</name>
</gene>
<dbReference type="EMBL" id="MNCJ02000320">
    <property type="protein sequence ID" value="KAF5805726.1"/>
    <property type="molecule type" value="Genomic_DNA"/>
</dbReference>
<keyword evidence="2" id="KW-1185">Reference proteome</keyword>
<dbReference type="Proteomes" id="UP000215914">
    <property type="component" value="Unassembled WGS sequence"/>
</dbReference>
<proteinExistence type="predicted"/>
<keyword evidence="1" id="KW-0670">Pyruvate</keyword>
<evidence type="ECO:0000313" key="2">
    <source>
        <dbReference type="Proteomes" id="UP000215914"/>
    </source>
</evidence>
<keyword evidence="1" id="KW-0808">Transferase</keyword>
<keyword evidence="1" id="KW-0456">Lyase</keyword>
<comment type="caution">
    <text evidence="1">The sequence shown here is derived from an EMBL/GenBank/DDBJ whole genome shotgun (WGS) entry which is preliminary data.</text>
</comment>
<evidence type="ECO:0000313" key="1">
    <source>
        <dbReference type="EMBL" id="KAF5805726.1"/>
    </source>
</evidence>
<dbReference type="GO" id="GO:0015977">
    <property type="term" value="P:carbon fixation"/>
    <property type="evidence" value="ECO:0007669"/>
    <property type="project" value="InterPro"/>
</dbReference>
<dbReference type="AlphaFoldDB" id="A0A9K3IZP7"/>